<gene>
    <name evidence="1" type="ORF">RM543_17920</name>
</gene>
<dbReference type="RefSeq" id="WP_311694160.1">
    <property type="nucleotide sequence ID" value="NZ_JAVRHL010000006.1"/>
</dbReference>
<dbReference type="EMBL" id="JAVRHL010000006">
    <property type="protein sequence ID" value="MDT0684553.1"/>
    <property type="molecule type" value="Genomic_DNA"/>
</dbReference>
<keyword evidence="2" id="KW-1185">Reference proteome</keyword>
<comment type="caution">
    <text evidence="1">The sequence shown here is derived from an EMBL/GenBank/DDBJ whole genome shotgun (WGS) entry which is preliminary data.</text>
</comment>
<proteinExistence type="predicted"/>
<name>A0ABU3DLT9_9RHOB</name>
<accession>A0ABU3DLT9</accession>
<evidence type="ECO:0000313" key="1">
    <source>
        <dbReference type="EMBL" id="MDT0684553.1"/>
    </source>
</evidence>
<dbReference type="Proteomes" id="UP001265259">
    <property type="component" value="Unassembled WGS sequence"/>
</dbReference>
<reference evidence="1 2" key="1">
    <citation type="submission" date="2023-09" db="EMBL/GenBank/DDBJ databases">
        <authorList>
            <person name="Rey-Velasco X."/>
        </authorList>
    </citation>
    <scope>NUCLEOTIDE SEQUENCE [LARGE SCALE GENOMIC DNA]</scope>
    <source>
        <strain evidence="1 2">F158</strain>
    </source>
</reference>
<evidence type="ECO:0000313" key="2">
    <source>
        <dbReference type="Proteomes" id="UP001265259"/>
    </source>
</evidence>
<organism evidence="1 2">
    <name type="scientific">Tropicimonas omnivorans</name>
    <dbReference type="NCBI Taxonomy" id="3075590"/>
    <lineage>
        <taxon>Bacteria</taxon>
        <taxon>Pseudomonadati</taxon>
        <taxon>Pseudomonadota</taxon>
        <taxon>Alphaproteobacteria</taxon>
        <taxon>Rhodobacterales</taxon>
        <taxon>Roseobacteraceae</taxon>
        <taxon>Tropicimonas</taxon>
    </lineage>
</organism>
<protein>
    <submittedName>
        <fullName evidence="1">Uncharacterized protein</fullName>
    </submittedName>
</protein>
<sequence>MSGPETSPTVEDLAAEALAIARIAATAIREDVLHRLPPQERAGPERLLRMLEAREIFDAPALDHLASLERRLVERITEGTVMVDRAEAGEGNVSPAFWQEPRMTEEADALSNALAVILELNFLLEAIQDRLAAEAAVEALRQAL</sequence>